<comment type="caution">
    <text evidence="1">The sequence shown here is derived from an EMBL/GenBank/DDBJ whole genome shotgun (WGS) entry which is preliminary data.</text>
</comment>
<name>A0ABD1GHR5_SALDI</name>
<proteinExistence type="predicted"/>
<evidence type="ECO:0000313" key="1">
    <source>
        <dbReference type="EMBL" id="KAL1543673.1"/>
    </source>
</evidence>
<dbReference type="Proteomes" id="UP001567538">
    <property type="component" value="Unassembled WGS sequence"/>
</dbReference>
<accession>A0ABD1GHR5</accession>
<sequence>MGYLGQAVGHESIFDAGVDGVLSEQWLVLNQPSVEASSSLMLGYLYSVSSVPFCYMDIVFDLTLRDKIQSYIINLIPLNAEIEVGYLCLVVGQDLEPIFDTGFDLFHLELEMKMKGVATTADHLRYD</sequence>
<protein>
    <submittedName>
        <fullName evidence="1">Uncharacterized protein</fullName>
    </submittedName>
</protein>
<evidence type="ECO:0000313" key="2">
    <source>
        <dbReference type="Proteomes" id="UP001567538"/>
    </source>
</evidence>
<organism evidence="1 2">
    <name type="scientific">Salvia divinorum</name>
    <name type="common">Maria pastora</name>
    <name type="synonym">Diviner's sage</name>
    <dbReference type="NCBI Taxonomy" id="28513"/>
    <lineage>
        <taxon>Eukaryota</taxon>
        <taxon>Viridiplantae</taxon>
        <taxon>Streptophyta</taxon>
        <taxon>Embryophyta</taxon>
        <taxon>Tracheophyta</taxon>
        <taxon>Spermatophyta</taxon>
        <taxon>Magnoliopsida</taxon>
        <taxon>eudicotyledons</taxon>
        <taxon>Gunneridae</taxon>
        <taxon>Pentapetalae</taxon>
        <taxon>asterids</taxon>
        <taxon>lamiids</taxon>
        <taxon>Lamiales</taxon>
        <taxon>Lamiaceae</taxon>
        <taxon>Nepetoideae</taxon>
        <taxon>Mentheae</taxon>
        <taxon>Salviinae</taxon>
        <taxon>Salvia</taxon>
        <taxon>Salvia subgen. Calosphace</taxon>
    </lineage>
</organism>
<gene>
    <name evidence="1" type="ORF">AAHA92_20615</name>
</gene>
<dbReference type="EMBL" id="JBEAFC010000008">
    <property type="protein sequence ID" value="KAL1543673.1"/>
    <property type="molecule type" value="Genomic_DNA"/>
</dbReference>
<dbReference type="AlphaFoldDB" id="A0ABD1GHR5"/>
<reference evidence="1 2" key="1">
    <citation type="submission" date="2024-06" db="EMBL/GenBank/DDBJ databases">
        <title>A chromosome level genome sequence of Diviner's sage (Salvia divinorum).</title>
        <authorList>
            <person name="Ford S.A."/>
            <person name="Ro D.-K."/>
            <person name="Ness R.W."/>
            <person name="Phillips M.A."/>
        </authorList>
    </citation>
    <scope>NUCLEOTIDE SEQUENCE [LARGE SCALE GENOMIC DNA]</scope>
    <source>
        <strain evidence="1">SAF-2024a</strain>
        <tissue evidence="1">Leaf</tissue>
    </source>
</reference>
<keyword evidence="2" id="KW-1185">Reference proteome</keyword>